<protein>
    <recommendedName>
        <fullName evidence="9">Apolipoprotein N-acyltransferase</fullName>
        <shortName evidence="9">ALP N-acyltransferase</shortName>
        <ecNumber evidence="9">2.3.1.269</ecNumber>
    </recommendedName>
</protein>
<evidence type="ECO:0000256" key="7">
    <source>
        <dbReference type="ARBA" id="ARBA00023136"/>
    </source>
</evidence>
<dbReference type="OrthoDB" id="9804277at2"/>
<dbReference type="UniPathway" id="UPA00666"/>
<feature type="domain" description="CN hydrolase" evidence="10">
    <location>
        <begin position="219"/>
        <end position="468"/>
    </location>
</feature>
<dbReference type="InterPro" id="IPR045378">
    <property type="entry name" value="LNT_N"/>
</dbReference>
<organism evidence="11 12">
    <name type="scientific">Rhodothermus marinus (strain ATCC 43812 / DSM 4252 / R-10)</name>
    <name type="common">Rhodothermus obamensis</name>
    <dbReference type="NCBI Taxonomy" id="518766"/>
    <lineage>
        <taxon>Bacteria</taxon>
        <taxon>Pseudomonadati</taxon>
        <taxon>Rhodothermota</taxon>
        <taxon>Rhodothermia</taxon>
        <taxon>Rhodothermales</taxon>
        <taxon>Rhodothermaceae</taxon>
        <taxon>Rhodothermus</taxon>
    </lineage>
</organism>
<gene>
    <name evidence="9" type="primary">lnt</name>
    <name evidence="11" type="ordered locus">Rmar_1507</name>
</gene>
<dbReference type="GO" id="GO:0042158">
    <property type="term" value="P:lipoprotein biosynthetic process"/>
    <property type="evidence" value="ECO:0007669"/>
    <property type="project" value="UniProtKB-UniRule"/>
</dbReference>
<evidence type="ECO:0000256" key="2">
    <source>
        <dbReference type="ARBA" id="ARBA00010065"/>
    </source>
</evidence>
<dbReference type="KEGG" id="rmr:Rmar_1507"/>
<dbReference type="SUPFAM" id="SSF56317">
    <property type="entry name" value="Carbon-nitrogen hydrolase"/>
    <property type="match status" value="1"/>
</dbReference>
<feature type="transmembrane region" description="Helical" evidence="9">
    <location>
        <begin position="87"/>
        <end position="109"/>
    </location>
</feature>
<dbReference type="GO" id="GO:0005886">
    <property type="term" value="C:plasma membrane"/>
    <property type="evidence" value="ECO:0007669"/>
    <property type="project" value="UniProtKB-SubCell"/>
</dbReference>
<feature type="transmembrane region" description="Helical" evidence="9">
    <location>
        <begin position="12"/>
        <end position="29"/>
    </location>
</feature>
<keyword evidence="5 9" id="KW-0812">Transmembrane</keyword>
<evidence type="ECO:0000256" key="5">
    <source>
        <dbReference type="ARBA" id="ARBA00022692"/>
    </source>
</evidence>
<proteinExistence type="inferred from homology"/>
<reference evidence="11 12" key="1">
    <citation type="journal article" date="2009" name="Stand. Genomic Sci.">
        <title>Complete genome sequence of Rhodothermus marinus type strain (R-10).</title>
        <authorList>
            <person name="Nolan M."/>
            <person name="Tindall B.J."/>
            <person name="Pomrenke H."/>
            <person name="Lapidus A."/>
            <person name="Copeland A."/>
            <person name="Glavina Del Rio T."/>
            <person name="Lucas S."/>
            <person name="Chen F."/>
            <person name="Tice H."/>
            <person name="Cheng J.F."/>
            <person name="Saunders E."/>
            <person name="Han C."/>
            <person name="Bruce D."/>
            <person name="Goodwin L."/>
            <person name="Chain P."/>
            <person name="Pitluck S."/>
            <person name="Ovchinikova G."/>
            <person name="Pati A."/>
            <person name="Ivanova N."/>
            <person name="Mavromatis K."/>
            <person name="Chen A."/>
            <person name="Palaniappan K."/>
            <person name="Land M."/>
            <person name="Hauser L."/>
            <person name="Chang Y.J."/>
            <person name="Jeffries C.D."/>
            <person name="Brettin T."/>
            <person name="Goker M."/>
            <person name="Bristow J."/>
            <person name="Eisen J.A."/>
            <person name="Markowitz V."/>
            <person name="Hugenholtz P."/>
            <person name="Kyrpides N.C."/>
            <person name="Klenk H.P."/>
            <person name="Detter J.C."/>
        </authorList>
    </citation>
    <scope>NUCLEOTIDE SEQUENCE [LARGE SCALE GENOMIC DNA]</scope>
    <source>
        <strain evidence="12">ATCC 43812 / DSM 4252 / R-10</strain>
    </source>
</reference>
<keyword evidence="9" id="KW-0997">Cell inner membrane</keyword>
<evidence type="ECO:0000256" key="4">
    <source>
        <dbReference type="ARBA" id="ARBA00022679"/>
    </source>
</evidence>
<evidence type="ECO:0000256" key="1">
    <source>
        <dbReference type="ARBA" id="ARBA00004651"/>
    </source>
</evidence>
<sequence length="501" mass="54191">MQVSLQARPCQILRHRFWMLAVLSGLLLGLSFPPVPLPGLVLTALVPLLLALEQTRTPLQALLAGVVATLLWVGLTLHWALRHAVPAAAFASAVGLLCLTLLMAVPAVIARGVQLRRGRAAALAAFVLGWMALEALLTYGPLPFPWLQLGYATLPLSFFRGLIATLGAPALSLWVLGTNVLAYALLRRRDLMTSLLLAGWLLLPLGFPVPPPDLAPRTVPVLVVQHGVPAATWDRMDGPERLAHLLTLTETALDTARVRPALILWPETALPDTSVLFRLRAWVAHRRIPLLTGAVVPADGPGPARFAYTNSALLLQPDRPLDRYDKQRLVPFAEQVPLVETFPALQALAVPAGGVAGYRSGRTPARFAVGPLRPGVLICFESFFGNLARRSAEEGANLLVVLTQDGWWGRGPVYRQHLQAARLRAIETGRAVVQAGADGLTALVLPSGRIAQELPPHRAAVRLFMAPLHEAHTPAVRVGDLLTPTVLLSLFLLLSWTFLKR</sequence>
<dbReference type="eggNOG" id="COG0815">
    <property type="taxonomic scope" value="Bacteria"/>
</dbReference>
<keyword evidence="11" id="KW-0449">Lipoprotein</keyword>
<name>D0MIT6_RHOM4</name>
<keyword evidence="7 9" id="KW-0472">Membrane</keyword>
<comment type="subcellular location">
    <subcellularLocation>
        <location evidence="9">Cell inner membrane</location>
        <topology evidence="9">Multi-pass membrane protein</topology>
    </subcellularLocation>
    <subcellularLocation>
        <location evidence="1">Cell membrane</location>
        <topology evidence="1">Multi-pass membrane protein</topology>
    </subcellularLocation>
</comment>
<dbReference type="Pfam" id="PF20154">
    <property type="entry name" value="LNT_N"/>
    <property type="match status" value="1"/>
</dbReference>
<feature type="transmembrane region" description="Helical" evidence="9">
    <location>
        <begin position="59"/>
        <end position="81"/>
    </location>
</feature>
<keyword evidence="3 9" id="KW-1003">Cell membrane</keyword>
<evidence type="ECO:0000313" key="11">
    <source>
        <dbReference type="EMBL" id="ACY48394.1"/>
    </source>
</evidence>
<evidence type="ECO:0000313" key="12">
    <source>
        <dbReference type="Proteomes" id="UP000002221"/>
    </source>
</evidence>
<keyword evidence="8 9" id="KW-0012">Acyltransferase</keyword>
<dbReference type="Gene3D" id="3.60.110.10">
    <property type="entry name" value="Carbon-nitrogen hydrolase"/>
    <property type="match status" value="1"/>
</dbReference>
<comment type="pathway">
    <text evidence="9">Protein modification; lipoprotein biosynthesis (N-acyl transfer).</text>
</comment>
<dbReference type="PROSITE" id="PS50263">
    <property type="entry name" value="CN_HYDROLASE"/>
    <property type="match status" value="1"/>
</dbReference>
<dbReference type="HAMAP" id="MF_01148">
    <property type="entry name" value="Lnt"/>
    <property type="match status" value="1"/>
</dbReference>
<dbReference type="InterPro" id="IPR004563">
    <property type="entry name" value="Apolipo_AcylTrfase"/>
</dbReference>
<keyword evidence="12" id="KW-1185">Reference proteome</keyword>
<dbReference type="CDD" id="cd07571">
    <property type="entry name" value="ALP_N-acyl_transferase"/>
    <property type="match status" value="1"/>
</dbReference>
<comment type="similarity">
    <text evidence="2 9">Belongs to the CN hydrolase family. Apolipoprotein N-acyltransferase subfamily.</text>
</comment>
<feature type="transmembrane region" description="Helical" evidence="9">
    <location>
        <begin position="35"/>
        <end position="52"/>
    </location>
</feature>
<dbReference type="STRING" id="518766.Rmar_1507"/>
<accession>D0MIT6</accession>
<evidence type="ECO:0000256" key="9">
    <source>
        <dbReference type="HAMAP-Rule" id="MF_01148"/>
    </source>
</evidence>
<evidence type="ECO:0000256" key="6">
    <source>
        <dbReference type="ARBA" id="ARBA00022989"/>
    </source>
</evidence>
<keyword evidence="6 9" id="KW-1133">Transmembrane helix</keyword>
<dbReference type="PANTHER" id="PTHR38686">
    <property type="entry name" value="APOLIPOPROTEIN N-ACYLTRANSFERASE"/>
    <property type="match status" value="1"/>
</dbReference>
<dbReference type="HOGENOM" id="CLU_019563_1_2_10"/>
<dbReference type="EC" id="2.3.1.269" evidence="9"/>
<dbReference type="RefSeq" id="WP_012844005.1">
    <property type="nucleotide sequence ID" value="NC_013501.1"/>
</dbReference>
<dbReference type="EMBL" id="CP001807">
    <property type="protein sequence ID" value="ACY48394.1"/>
    <property type="molecule type" value="Genomic_DNA"/>
</dbReference>
<evidence type="ECO:0000256" key="3">
    <source>
        <dbReference type="ARBA" id="ARBA00022475"/>
    </source>
</evidence>
<feature type="transmembrane region" description="Helical" evidence="9">
    <location>
        <begin position="162"/>
        <end position="184"/>
    </location>
</feature>
<feature type="transmembrane region" description="Helical" evidence="9">
    <location>
        <begin position="191"/>
        <end position="209"/>
    </location>
</feature>
<dbReference type="NCBIfam" id="TIGR00546">
    <property type="entry name" value="lnt"/>
    <property type="match status" value="1"/>
</dbReference>
<dbReference type="Proteomes" id="UP000002221">
    <property type="component" value="Chromosome"/>
</dbReference>
<dbReference type="AlphaFoldDB" id="D0MIT6"/>
<dbReference type="InterPro" id="IPR036526">
    <property type="entry name" value="C-N_Hydrolase_sf"/>
</dbReference>
<comment type="catalytic activity">
    <reaction evidence="9">
        <text>N-terminal S-1,2-diacyl-sn-glyceryl-L-cysteinyl-[lipoprotein] + a glycerophospholipid = N-acyl-S-1,2-diacyl-sn-glyceryl-L-cysteinyl-[lipoprotein] + a 2-acyl-sn-glycero-3-phospholipid + H(+)</text>
        <dbReference type="Rhea" id="RHEA:48228"/>
        <dbReference type="Rhea" id="RHEA-COMP:14681"/>
        <dbReference type="Rhea" id="RHEA-COMP:14684"/>
        <dbReference type="ChEBI" id="CHEBI:15378"/>
        <dbReference type="ChEBI" id="CHEBI:136912"/>
        <dbReference type="ChEBI" id="CHEBI:140656"/>
        <dbReference type="ChEBI" id="CHEBI:140657"/>
        <dbReference type="ChEBI" id="CHEBI:140660"/>
        <dbReference type="EC" id="2.3.1.269"/>
    </reaction>
</comment>
<dbReference type="InterPro" id="IPR003010">
    <property type="entry name" value="C-N_Hydrolase"/>
</dbReference>
<dbReference type="GO" id="GO:0016410">
    <property type="term" value="F:N-acyltransferase activity"/>
    <property type="evidence" value="ECO:0007669"/>
    <property type="project" value="UniProtKB-UniRule"/>
</dbReference>
<comment type="function">
    <text evidence="9">Catalyzes the phospholipid dependent N-acylation of the N-terminal cysteine of apolipoprotein, the last step in lipoprotein maturation.</text>
</comment>
<evidence type="ECO:0000259" key="10">
    <source>
        <dbReference type="PROSITE" id="PS50263"/>
    </source>
</evidence>
<evidence type="ECO:0000256" key="8">
    <source>
        <dbReference type="ARBA" id="ARBA00023315"/>
    </source>
</evidence>
<dbReference type="PANTHER" id="PTHR38686:SF1">
    <property type="entry name" value="APOLIPOPROTEIN N-ACYLTRANSFERASE"/>
    <property type="match status" value="1"/>
</dbReference>
<keyword evidence="4 9" id="KW-0808">Transferase</keyword>
<dbReference type="Pfam" id="PF00795">
    <property type="entry name" value="CN_hydrolase"/>
    <property type="match status" value="1"/>
</dbReference>
<feature type="transmembrane region" description="Helical" evidence="9">
    <location>
        <begin position="121"/>
        <end position="142"/>
    </location>
</feature>